<comment type="caution">
    <text evidence="1">The sequence shown here is derived from an EMBL/GenBank/DDBJ whole genome shotgun (WGS) entry which is preliminary data.</text>
</comment>
<proteinExistence type="predicted"/>
<gene>
    <name evidence="1" type="ORF">LPB303_00170</name>
</gene>
<dbReference type="STRING" id="1333662.LPB303_00170"/>
<evidence type="ECO:0000313" key="1">
    <source>
        <dbReference type="EMBL" id="OAD46706.1"/>
    </source>
</evidence>
<sequence length="78" mass="9132">MNILIISVIFTFQKTKEVEEEKISLINLELASEKKIANQLKGIPKKVERLNYSTQNKLLRIKVSVFNLNFTFDELFKT</sequence>
<dbReference type="RefSeq" id="WP_068446913.1">
    <property type="nucleotide sequence ID" value="NZ_CP150660.1"/>
</dbReference>
<protein>
    <submittedName>
        <fullName evidence="1">Uncharacterized protein</fullName>
    </submittedName>
</protein>
<dbReference type="EMBL" id="LVWE01000001">
    <property type="protein sequence ID" value="OAD46706.1"/>
    <property type="molecule type" value="Genomic_DNA"/>
</dbReference>
<organism evidence="1 2">
    <name type="scientific">Polaribacter atrinae</name>
    <dbReference type="NCBI Taxonomy" id="1333662"/>
    <lineage>
        <taxon>Bacteria</taxon>
        <taxon>Pseudomonadati</taxon>
        <taxon>Bacteroidota</taxon>
        <taxon>Flavobacteriia</taxon>
        <taxon>Flavobacteriales</taxon>
        <taxon>Flavobacteriaceae</taxon>
    </lineage>
</organism>
<reference evidence="1 2" key="1">
    <citation type="submission" date="2016-02" db="EMBL/GenBank/DDBJ databases">
        <title>Draft genome sequence of Polaribacter atrinae KACC17473.</title>
        <authorList>
            <person name="Shin S.-K."/>
            <person name="Yi H."/>
        </authorList>
    </citation>
    <scope>NUCLEOTIDE SEQUENCE [LARGE SCALE GENOMIC DNA]</scope>
    <source>
        <strain evidence="1 2">KACC 17473</strain>
    </source>
</reference>
<keyword evidence="2" id="KW-1185">Reference proteome</keyword>
<name>A0A176TH56_9FLAO</name>
<evidence type="ECO:0000313" key="2">
    <source>
        <dbReference type="Proteomes" id="UP000076923"/>
    </source>
</evidence>
<dbReference type="AlphaFoldDB" id="A0A176TH56"/>
<accession>A0A176TH56</accession>
<dbReference type="Proteomes" id="UP000076923">
    <property type="component" value="Unassembled WGS sequence"/>
</dbReference>